<dbReference type="Proteomes" id="UP000430120">
    <property type="component" value="Unassembled WGS sequence"/>
</dbReference>
<feature type="non-terminal residue" evidence="1">
    <location>
        <position position="75"/>
    </location>
</feature>
<proteinExistence type="predicted"/>
<reference evidence="1 2" key="1">
    <citation type="submission" date="2019-09" db="EMBL/GenBank/DDBJ databases">
        <title>Draft genome sequences of 48 bacterial type strains from the CCUG.</title>
        <authorList>
            <person name="Tunovic T."/>
            <person name="Pineiro-Iglesias B."/>
            <person name="Unosson C."/>
            <person name="Inganas E."/>
            <person name="Ohlen M."/>
            <person name="Cardew S."/>
            <person name="Jensie-Markopoulos S."/>
            <person name="Salva-Serra F."/>
            <person name="Jaen-Luchoro D."/>
            <person name="Karlsson R."/>
            <person name="Svensson-Stadler L."/>
            <person name="Chun J."/>
            <person name="Moore E."/>
        </authorList>
    </citation>
    <scope>NUCLEOTIDE SEQUENCE [LARGE SCALE GENOMIC DNA]</scope>
    <source>
        <strain evidence="1 2">CCUG 30977</strain>
    </source>
</reference>
<accession>A0A643EZA4</accession>
<name>A0A643EZA4_IDEDE</name>
<dbReference type="AlphaFoldDB" id="A0A643EZA4"/>
<comment type="caution">
    <text evidence="1">The sequence shown here is derived from an EMBL/GenBank/DDBJ whole genome shotgun (WGS) entry which is preliminary data.</text>
</comment>
<gene>
    <name evidence="1" type="ORF">F7Q92_21470</name>
</gene>
<dbReference type="EMBL" id="VZPB01000154">
    <property type="protein sequence ID" value="KAB0571144.1"/>
    <property type="molecule type" value="Genomic_DNA"/>
</dbReference>
<organism evidence="1 2">
    <name type="scientific">Ideonella dechloratans</name>
    <dbReference type="NCBI Taxonomy" id="36863"/>
    <lineage>
        <taxon>Bacteria</taxon>
        <taxon>Pseudomonadati</taxon>
        <taxon>Pseudomonadota</taxon>
        <taxon>Betaproteobacteria</taxon>
        <taxon>Burkholderiales</taxon>
        <taxon>Sphaerotilaceae</taxon>
        <taxon>Ideonella</taxon>
    </lineage>
</organism>
<sequence>MLSAFSVEHCPPSWWNTVRHQRGIVSAIAWNTHPCDLGWGSDRCRPPALGIERFPVHAAPLPAGRFRTGLGPPGR</sequence>
<evidence type="ECO:0000313" key="2">
    <source>
        <dbReference type="Proteomes" id="UP000430120"/>
    </source>
</evidence>
<evidence type="ECO:0000313" key="1">
    <source>
        <dbReference type="EMBL" id="KAB0571144.1"/>
    </source>
</evidence>
<protein>
    <submittedName>
        <fullName evidence="1">Uncharacterized protein</fullName>
    </submittedName>
</protein>
<keyword evidence="2" id="KW-1185">Reference proteome</keyword>